<organism evidence="1 2">
    <name type="scientific">Canavalia gladiata</name>
    <name type="common">Sword bean</name>
    <name type="synonym">Dolichos gladiatus</name>
    <dbReference type="NCBI Taxonomy" id="3824"/>
    <lineage>
        <taxon>Eukaryota</taxon>
        <taxon>Viridiplantae</taxon>
        <taxon>Streptophyta</taxon>
        <taxon>Embryophyta</taxon>
        <taxon>Tracheophyta</taxon>
        <taxon>Spermatophyta</taxon>
        <taxon>Magnoliopsida</taxon>
        <taxon>eudicotyledons</taxon>
        <taxon>Gunneridae</taxon>
        <taxon>Pentapetalae</taxon>
        <taxon>rosids</taxon>
        <taxon>fabids</taxon>
        <taxon>Fabales</taxon>
        <taxon>Fabaceae</taxon>
        <taxon>Papilionoideae</taxon>
        <taxon>50 kb inversion clade</taxon>
        <taxon>NPAAA clade</taxon>
        <taxon>indigoferoid/millettioid clade</taxon>
        <taxon>Phaseoleae</taxon>
        <taxon>Canavalia</taxon>
    </lineage>
</organism>
<name>A0AAN9K9P4_CANGL</name>
<gene>
    <name evidence="1" type="ORF">VNO77_39027</name>
</gene>
<protein>
    <submittedName>
        <fullName evidence="1">Uncharacterized protein</fullName>
    </submittedName>
</protein>
<sequence>MKRGGFLILLSGSLELRTFLKGTILEDYINRGEDVFLISALGSWLCFGRAIIAFNVGFIRFCSSMKPLLPSCHVIIEPGAYVITDIEGVKANMSQFYLLVTMFLEIRNDRVNLVKMLGANCLLATGIQKMQVGSHSKLLLSSSHVPDSIVPGASLFIGQTHSGCASSRFDACSAICIACHHVISDSFLSRSIMMAWSFGTWNVGPSHQSFQGWKAFLNDIKEAPMSYCVGSILVLFETEAKQAAQPSGLLVSPQVPNPRESFPVKITRVRNCSNVRVSMSRSLLQKTRRCPCELSGELDTPMVEEKPCEPYV</sequence>
<evidence type="ECO:0000313" key="2">
    <source>
        <dbReference type="Proteomes" id="UP001367508"/>
    </source>
</evidence>
<dbReference type="Proteomes" id="UP001367508">
    <property type="component" value="Unassembled WGS sequence"/>
</dbReference>
<reference evidence="1 2" key="1">
    <citation type="submission" date="2024-01" db="EMBL/GenBank/DDBJ databases">
        <title>The genomes of 5 underutilized Papilionoideae crops provide insights into root nodulation and disease resistanc.</title>
        <authorList>
            <person name="Jiang F."/>
        </authorList>
    </citation>
    <scope>NUCLEOTIDE SEQUENCE [LARGE SCALE GENOMIC DNA]</scope>
    <source>
        <strain evidence="1">LVBAO_FW01</strain>
        <tissue evidence="1">Leaves</tissue>
    </source>
</reference>
<evidence type="ECO:0000313" key="1">
    <source>
        <dbReference type="EMBL" id="KAK7313825.1"/>
    </source>
</evidence>
<proteinExistence type="predicted"/>
<keyword evidence="2" id="KW-1185">Reference proteome</keyword>
<accession>A0AAN9K9P4</accession>
<dbReference type="AlphaFoldDB" id="A0AAN9K9P4"/>
<dbReference type="EMBL" id="JAYMYQ010000009">
    <property type="protein sequence ID" value="KAK7313825.1"/>
    <property type="molecule type" value="Genomic_DNA"/>
</dbReference>
<comment type="caution">
    <text evidence="1">The sequence shown here is derived from an EMBL/GenBank/DDBJ whole genome shotgun (WGS) entry which is preliminary data.</text>
</comment>